<evidence type="ECO:0000313" key="9">
    <source>
        <dbReference type="Proteomes" id="UP001597519"/>
    </source>
</evidence>
<dbReference type="Pfam" id="PF00294">
    <property type="entry name" value="PfkB"/>
    <property type="match status" value="1"/>
</dbReference>
<evidence type="ECO:0000256" key="6">
    <source>
        <dbReference type="PIRNR" id="PIRNR000535"/>
    </source>
</evidence>
<sequence>MIYTCTMNPAIDLFVEMDTFVADEVNRSKYEEYQPNGKGVNVSLILKQLNIESTALGFLGGFSGDFIKNELDKIGVNNAFVEVDGITRINTFVQSENGEFKIVNQGPVIDGDAQDMLISTLQTLTDEDVLFVSGSLPRGVDHSILIQIAQLSKAQGFKLIWDISDPVLKDLVKYRPYLIKPNIDEFREIFLEGRKTGEGEMVEAAESLIDEGVENIIISNGGSGAWLINENIVIEADAPEGTVVNTACSGDTLLATYYAVFKRTGDEKAALKEAVAAGSSTAFRSGLTDFSDVKALMSEINVIDHKRTEV</sequence>
<keyword evidence="3 6" id="KW-0547">Nucleotide-binding</keyword>
<evidence type="ECO:0000313" key="8">
    <source>
        <dbReference type="EMBL" id="MFD2831403.1"/>
    </source>
</evidence>
<dbReference type="SUPFAM" id="SSF53613">
    <property type="entry name" value="Ribokinase-like"/>
    <property type="match status" value="1"/>
</dbReference>
<gene>
    <name evidence="8" type="primary">pfkB</name>
    <name evidence="8" type="ORF">ACFSX4_13085</name>
</gene>
<dbReference type="EC" id="2.7.1.144" evidence="6"/>
<dbReference type="NCBIfam" id="TIGR03168">
    <property type="entry name" value="1-PFK"/>
    <property type="match status" value="1"/>
</dbReference>
<feature type="domain" description="Carbohydrate kinase PfkB" evidence="7">
    <location>
        <begin position="10"/>
        <end position="289"/>
    </location>
</feature>
<dbReference type="PANTHER" id="PTHR46566">
    <property type="entry name" value="1-PHOSPHOFRUCTOKINASE-RELATED"/>
    <property type="match status" value="1"/>
</dbReference>
<keyword evidence="2 6" id="KW-0808">Transferase</keyword>
<protein>
    <recommendedName>
        <fullName evidence="6">Tagatose-6-phosphate kinase</fullName>
        <ecNumber evidence="6">2.7.1.144</ecNumber>
    </recommendedName>
</protein>
<dbReference type="CDD" id="cd01164">
    <property type="entry name" value="FruK_PfkB_like"/>
    <property type="match status" value="1"/>
</dbReference>
<dbReference type="InterPro" id="IPR017583">
    <property type="entry name" value="Tagatose/fructose_Pkinase"/>
</dbReference>
<keyword evidence="6" id="KW-0423">Lactose metabolism</keyword>
<name>A0ABW5X1Y9_9STAP</name>
<dbReference type="EMBL" id="JBHUOQ010000005">
    <property type="protein sequence ID" value="MFD2831403.1"/>
    <property type="molecule type" value="Genomic_DNA"/>
</dbReference>
<reference evidence="9" key="1">
    <citation type="journal article" date="2019" name="Int. J. Syst. Evol. Microbiol.">
        <title>The Global Catalogue of Microorganisms (GCM) 10K type strain sequencing project: providing services to taxonomists for standard genome sequencing and annotation.</title>
        <authorList>
            <consortium name="The Broad Institute Genomics Platform"/>
            <consortium name="The Broad Institute Genome Sequencing Center for Infectious Disease"/>
            <person name="Wu L."/>
            <person name="Ma J."/>
        </authorList>
    </citation>
    <scope>NUCLEOTIDE SEQUENCE [LARGE SCALE GENOMIC DNA]</scope>
    <source>
        <strain evidence="9">KCTC 33575</strain>
    </source>
</reference>
<dbReference type="Proteomes" id="UP001597519">
    <property type="component" value="Unassembled WGS sequence"/>
</dbReference>
<comment type="caution">
    <text evidence="8">The sequence shown here is derived from an EMBL/GenBank/DDBJ whole genome shotgun (WGS) entry which is preliminary data.</text>
</comment>
<evidence type="ECO:0000256" key="2">
    <source>
        <dbReference type="ARBA" id="ARBA00022679"/>
    </source>
</evidence>
<comment type="similarity">
    <text evidence="6">Belongs to the carbohydrate kinase PfkB family. LacC subfamily.</text>
</comment>
<dbReference type="PANTHER" id="PTHR46566:SF1">
    <property type="entry name" value="1-PHOSPHOFRUCTOKINASE"/>
    <property type="match status" value="1"/>
</dbReference>
<dbReference type="Gene3D" id="3.40.1190.20">
    <property type="match status" value="1"/>
</dbReference>
<proteinExistence type="inferred from homology"/>
<dbReference type="RefSeq" id="WP_377775629.1">
    <property type="nucleotide sequence ID" value="NZ_JBHUOQ010000005.1"/>
</dbReference>
<comment type="pathway">
    <text evidence="6">Carbohydrate metabolism; D-tagatose 6-phosphate degradation; D-glyceraldehyde 3-phosphate and glycerone phosphate from D-tagatose 6-phosphate: step 1/2.</text>
</comment>
<dbReference type="PIRSF" id="PIRSF000535">
    <property type="entry name" value="1PFK/6PFK/LacC"/>
    <property type="match status" value="1"/>
</dbReference>
<evidence type="ECO:0000256" key="4">
    <source>
        <dbReference type="ARBA" id="ARBA00022777"/>
    </source>
</evidence>
<keyword evidence="5 6" id="KW-0067">ATP-binding</keyword>
<accession>A0ABW5X1Y9</accession>
<dbReference type="InterPro" id="IPR029056">
    <property type="entry name" value="Ribokinase-like"/>
</dbReference>
<dbReference type="NCBIfam" id="TIGR03828">
    <property type="entry name" value="pfkB"/>
    <property type="match status" value="1"/>
</dbReference>
<keyword evidence="9" id="KW-1185">Reference proteome</keyword>
<dbReference type="GO" id="GO:0008662">
    <property type="term" value="F:1-phosphofructokinase activity"/>
    <property type="evidence" value="ECO:0007669"/>
    <property type="project" value="UniProtKB-EC"/>
</dbReference>
<evidence type="ECO:0000256" key="3">
    <source>
        <dbReference type="ARBA" id="ARBA00022741"/>
    </source>
</evidence>
<dbReference type="InterPro" id="IPR022463">
    <property type="entry name" value="1-PFruKinase"/>
</dbReference>
<evidence type="ECO:0000259" key="7">
    <source>
        <dbReference type="Pfam" id="PF00294"/>
    </source>
</evidence>
<keyword evidence="4" id="KW-0418">Kinase</keyword>
<dbReference type="InterPro" id="IPR011611">
    <property type="entry name" value="PfkB_dom"/>
</dbReference>
<comment type="catalytic activity">
    <reaction evidence="6">
        <text>D-tagatofuranose 6-phosphate + ATP = D-tagatofuranose 1,6-bisphosphate + ADP + H(+)</text>
        <dbReference type="Rhea" id="RHEA:12420"/>
        <dbReference type="ChEBI" id="CHEBI:15378"/>
        <dbReference type="ChEBI" id="CHEBI:30616"/>
        <dbReference type="ChEBI" id="CHEBI:58694"/>
        <dbReference type="ChEBI" id="CHEBI:58695"/>
        <dbReference type="ChEBI" id="CHEBI:456216"/>
        <dbReference type="EC" id="2.7.1.144"/>
    </reaction>
</comment>
<evidence type="ECO:0000256" key="5">
    <source>
        <dbReference type="ARBA" id="ARBA00022840"/>
    </source>
</evidence>
<evidence type="ECO:0000256" key="1">
    <source>
        <dbReference type="ARBA" id="ARBA00005380"/>
    </source>
</evidence>
<comment type="similarity">
    <text evidence="1">Belongs to the carbohydrate kinase pfkB family.</text>
</comment>
<organism evidence="8 9">
    <name type="scientific">Corticicoccus populi</name>
    <dbReference type="NCBI Taxonomy" id="1812821"/>
    <lineage>
        <taxon>Bacteria</taxon>
        <taxon>Bacillati</taxon>
        <taxon>Bacillota</taxon>
        <taxon>Bacilli</taxon>
        <taxon>Bacillales</taxon>
        <taxon>Staphylococcaceae</taxon>
        <taxon>Corticicoccus</taxon>
    </lineage>
</organism>